<dbReference type="InterPro" id="IPR006620">
    <property type="entry name" value="Pro_4_hyd_alph"/>
</dbReference>
<dbReference type="PANTHER" id="PTHR10869:SF241">
    <property type="entry name" value="FE2OG DIOXYGENASE DOMAIN-CONTAINING PROTEIN"/>
    <property type="match status" value="1"/>
</dbReference>
<evidence type="ECO:0000256" key="2">
    <source>
        <dbReference type="ARBA" id="ARBA00022723"/>
    </source>
</evidence>
<comment type="caution">
    <text evidence="7">The sequence shown here is derived from an EMBL/GenBank/DDBJ whole genome shotgun (WGS) entry which is preliminary data.</text>
</comment>
<dbReference type="PANTHER" id="PTHR10869">
    <property type="entry name" value="PROLYL 4-HYDROXYLASE ALPHA SUBUNIT"/>
    <property type="match status" value="1"/>
</dbReference>
<keyword evidence="3" id="KW-0223">Dioxygenase</keyword>
<dbReference type="Proteomes" id="UP000293360">
    <property type="component" value="Unassembled WGS sequence"/>
</dbReference>
<dbReference type="STRING" id="155417.A0A4Q4TDE6"/>
<reference evidence="7 8" key="1">
    <citation type="submission" date="2018-06" db="EMBL/GenBank/DDBJ databases">
        <title>Complete Genomes of Monosporascus.</title>
        <authorList>
            <person name="Robinson A.J."/>
            <person name="Natvig D.O."/>
        </authorList>
    </citation>
    <scope>NUCLEOTIDE SEQUENCE [LARGE SCALE GENOMIC DNA]</scope>
    <source>
        <strain evidence="7 8">CBS 110550</strain>
    </source>
</reference>
<evidence type="ECO:0000313" key="7">
    <source>
        <dbReference type="EMBL" id="RYP03377.1"/>
    </source>
</evidence>
<proteinExistence type="predicted"/>
<evidence type="ECO:0000259" key="6">
    <source>
        <dbReference type="SMART" id="SM00702"/>
    </source>
</evidence>
<dbReference type="GO" id="GO:0005783">
    <property type="term" value="C:endoplasmic reticulum"/>
    <property type="evidence" value="ECO:0007669"/>
    <property type="project" value="TreeGrafter"/>
</dbReference>
<keyword evidence="2" id="KW-0479">Metal-binding</keyword>
<evidence type="ECO:0000313" key="8">
    <source>
        <dbReference type="Proteomes" id="UP000293360"/>
    </source>
</evidence>
<sequence>MATSDKAALESRVLSGPAPVSASARVIDFKETEVKEYAGYFAMVINDILTPEECAELILLVQPAENAPWPSATMTAYNGSQILDPSSRHCGRIIYNSKVVADRLLNRILPHLPPEVAMLDSAPDITSQMPVIRKEKWKISRLNEALKFLKYEPGNYFRPHCDAHYEDKETGEKSFLTAHFYFNGGNGGEDSVEGGVTRFAVDFADPNAGKVDVNPKAGSVLIFQQRDMYHEGAGVDKGIKYTMRADAMYKQVREL</sequence>
<name>A0A4Q4TDE6_9PEZI</name>
<comment type="cofactor">
    <cofactor evidence="1">
        <name>L-ascorbate</name>
        <dbReference type="ChEBI" id="CHEBI:38290"/>
    </cofactor>
</comment>
<dbReference type="Gene3D" id="2.60.120.620">
    <property type="entry name" value="q2cbj1_9rhob like domain"/>
    <property type="match status" value="1"/>
</dbReference>
<feature type="domain" description="Prolyl 4-hydroxylase alpha subunit" evidence="6">
    <location>
        <begin position="40"/>
        <end position="248"/>
    </location>
</feature>
<keyword evidence="5" id="KW-0408">Iron</keyword>
<dbReference type="SMART" id="SM00702">
    <property type="entry name" value="P4Hc"/>
    <property type="match status" value="1"/>
</dbReference>
<organism evidence="7 8">
    <name type="scientific">Monosporascus ibericus</name>
    <dbReference type="NCBI Taxonomy" id="155417"/>
    <lineage>
        <taxon>Eukaryota</taxon>
        <taxon>Fungi</taxon>
        <taxon>Dikarya</taxon>
        <taxon>Ascomycota</taxon>
        <taxon>Pezizomycotina</taxon>
        <taxon>Sordariomycetes</taxon>
        <taxon>Xylariomycetidae</taxon>
        <taxon>Xylariales</taxon>
        <taxon>Xylariales incertae sedis</taxon>
        <taxon>Monosporascus</taxon>
    </lineage>
</organism>
<dbReference type="Pfam" id="PF13640">
    <property type="entry name" value="2OG-FeII_Oxy_3"/>
    <property type="match status" value="1"/>
</dbReference>
<accession>A0A4Q4TDE6</accession>
<dbReference type="AlphaFoldDB" id="A0A4Q4TDE6"/>
<evidence type="ECO:0000256" key="4">
    <source>
        <dbReference type="ARBA" id="ARBA00023002"/>
    </source>
</evidence>
<dbReference type="InterPro" id="IPR044862">
    <property type="entry name" value="Pro_4_hyd_alph_FE2OG_OXY"/>
</dbReference>
<dbReference type="EMBL" id="QJNU01000263">
    <property type="protein sequence ID" value="RYP03377.1"/>
    <property type="molecule type" value="Genomic_DNA"/>
</dbReference>
<dbReference type="GO" id="GO:0004656">
    <property type="term" value="F:procollagen-proline 4-dioxygenase activity"/>
    <property type="evidence" value="ECO:0007669"/>
    <property type="project" value="TreeGrafter"/>
</dbReference>
<evidence type="ECO:0000256" key="3">
    <source>
        <dbReference type="ARBA" id="ARBA00022964"/>
    </source>
</evidence>
<dbReference type="OrthoDB" id="69177at2759"/>
<keyword evidence="4" id="KW-0560">Oxidoreductase</keyword>
<keyword evidence="8" id="KW-1185">Reference proteome</keyword>
<dbReference type="GO" id="GO:0031418">
    <property type="term" value="F:L-ascorbic acid binding"/>
    <property type="evidence" value="ECO:0007669"/>
    <property type="project" value="InterPro"/>
</dbReference>
<evidence type="ECO:0000256" key="5">
    <source>
        <dbReference type="ARBA" id="ARBA00023004"/>
    </source>
</evidence>
<protein>
    <recommendedName>
        <fullName evidence="6">Prolyl 4-hydroxylase alpha subunit domain-containing protein</fullName>
    </recommendedName>
</protein>
<dbReference type="GO" id="GO:0005506">
    <property type="term" value="F:iron ion binding"/>
    <property type="evidence" value="ECO:0007669"/>
    <property type="project" value="InterPro"/>
</dbReference>
<dbReference type="InterPro" id="IPR045054">
    <property type="entry name" value="P4HA-like"/>
</dbReference>
<evidence type="ECO:0000256" key="1">
    <source>
        <dbReference type="ARBA" id="ARBA00001961"/>
    </source>
</evidence>
<gene>
    <name evidence="7" type="ORF">DL764_005192</name>
</gene>